<evidence type="ECO:0000313" key="4">
    <source>
        <dbReference type="Proteomes" id="UP000198558"/>
    </source>
</evidence>
<proteinExistence type="predicted"/>
<dbReference type="EMBL" id="BLMI01000168">
    <property type="protein sequence ID" value="GFI41261.1"/>
    <property type="molecule type" value="Genomic_DNA"/>
</dbReference>
<dbReference type="Gene3D" id="3.40.630.30">
    <property type="match status" value="1"/>
</dbReference>
<dbReference type="PROSITE" id="PS51186">
    <property type="entry name" value="GNAT"/>
    <property type="match status" value="1"/>
</dbReference>
<dbReference type="Proteomes" id="UP000490821">
    <property type="component" value="Unassembled WGS sequence"/>
</dbReference>
<dbReference type="SUPFAM" id="SSF55729">
    <property type="entry name" value="Acyl-CoA N-acyltransferases (Nat)"/>
    <property type="match status" value="1"/>
</dbReference>
<sequence length="146" mass="17741">MIRKFSILDIDRIMQLWLDANLDVHYFINKSYWLNHYEMVKQMILDADIYVYEINYKVLGFIGIVDNYIAGIFVDKTYRCQNVGHQLINYIKKDHKYLILSVYQKNQKAVNFYIKEKFKIIKEQIDLDTNEVELVMEYNHKRIESK</sequence>
<feature type="domain" description="N-acetyltransferase" evidence="1">
    <location>
        <begin position="1"/>
        <end position="141"/>
    </location>
</feature>
<reference evidence="2 5" key="3">
    <citation type="journal article" date="2020" name="Microbiome">
        <title>Single-cell genomics of uncultured bacteria reveals dietary fiber responders in the mouse gut microbiota.</title>
        <authorList>
            <person name="Chijiiwa R."/>
            <person name="Hosokawa M."/>
            <person name="Kogawa M."/>
            <person name="Nishikawa Y."/>
            <person name="Ide K."/>
            <person name="Sakanashi C."/>
            <person name="Takahashi K."/>
            <person name="Takeyama H."/>
        </authorList>
    </citation>
    <scope>NUCLEOTIDE SEQUENCE [LARGE SCALE GENOMIC DNA]</scope>
    <source>
        <strain evidence="2">IMSAGC_017</strain>
    </source>
</reference>
<evidence type="ECO:0000313" key="5">
    <source>
        <dbReference type="Proteomes" id="UP000490821"/>
    </source>
</evidence>
<evidence type="ECO:0000259" key="1">
    <source>
        <dbReference type="PROSITE" id="PS51186"/>
    </source>
</evidence>
<dbReference type="AlphaFoldDB" id="A0A1I0D656"/>
<evidence type="ECO:0000313" key="2">
    <source>
        <dbReference type="EMBL" id="GFI41261.1"/>
    </source>
</evidence>
<dbReference type="InterPro" id="IPR016181">
    <property type="entry name" value="Acyl_CoA_acyltransferase"/>
</dbReference>
<organism evidence="3 4">
    <name type="scientific">Thomasclavelia cocleata</name>
    <dbReference type="NCBI Taxonomy" id="69824"/>
    <lineage>
        <taxon>Bacteria</taxon>
        <taxon>Bacillati</taxon>
        <taxon>Bacillota</taxon>
        <taxon>Erysipelotrichia</taxon>
        <taxon>Erysipelotrichales</taxon>
        <taxon>Coprobacillaceae</taxon>
        <taxon>Thomasclavelia</taxon>
    </lineage>
</organism>
<keyword evidence="4" id="KW-1185">Reference proteome</keyword>
<dbReference type="RefSeq" id="WP_092352599.1">
    <property type="nucleotide sequence ID" value="NZ_BLMI01000168.1"/>
</dbReference>
<accession>A0A1I0D656</accession>
<dbReference type="CDD" id="cd04301">
    <property type="entry name" value="NAT_SF"/>
    <property type="match status" value="1"/>
</dbReference>
<reference evidence="4" key="2">
    <citation type="submission" date="2016-10" db="EMBL/GenBank/DDBJ databases">
        <authorList>
            <person name="Varghese N."/>
            <person name="Submissions S."/>
        </authorList>
    </citation>
    <scope>NUCLEOTIDE SEQUENCE [LARGE SCALE GENOMIC DNA]</scope>
    <source>
        <strain evidence="4">DSM 1551</strain>
    </source>
</reference>
<dbReference type="EMBL" id="FOIN01000005">
    <property type="protein sequence ID" value="SET27708.1"/>
    <property type="molecule type" value="Genomic_DNA"/>
</dbReference>
<dbReference type="OrthoDB" id="9794197at2"/>
<protein>
    <submittedName>
        <fullName evidence="3">Putative acetyltransferase</fullName>
    </submittedName>
</protein>
<gene>
    <name evidence="2" type="ORF">IMSAGC017_01304</name>
    <name evidence="3" type="ORF">SAMN04489758_10534</name>
</gene>
<keyword evidence="3" id="KW-0808">Transferase</keyword>
<dbReference type="Proteomes" id="UP000198558">
    <property type="component" value="Unassembled WGS sequence"/>
</dbReference>
<name>A0A1I0D656_9FIRM</name>
<reference evidence="3" key="1">
    <citation type="submission" date="2016-10" db="EMBL/GenBank/DDBJ databases">
        <authorList>
            <person name="de Groot N.N."/>
        </authorList>
    </citation>
    <scope>NUCLEOTIDE SEQUENCE [LARGE SCALE GENOMIC DNA]</scope>
    <source>
        <strain evidence="3">DSM 1551</strain>
    </source>
</reference>
<evidence type="ECO:0000313" key="3">
    <source>
        <dbReference type="EMBL" id="SET27708.1"/>
    </source>
</evidence>
<dbReference type="GO" id="GO:0016747">
    <property type="term" value="F:acyltransferase activity, transferring groups other than amino-acyl groups"/>
    <property type="evidence" value="ECO:0007669"/>
    <property type="project" value="InterPro"/>
</dbReference>
<dbReference type="GeneID" id="78287761"/>
<dbReference type="Pfam" id="PF13508">
    <property type="entry name" value="Acetyltransf_7"/>
    <property type="match status" value="1"/>
</dbReference>
<dbReference type="InterPro" id="IPR000182">
    <property type="entry name" value="GNAT_dom"/>
</dbReference>